<evidence type="ECO:0000313" key="10">
    <source>
        <dbReference type="EMBL" id="LAC27490.1"/>
    </source>
</evidence>
<comment type="subcellular location">
    <subcellularLocation>
        <location evidence="1">Membrane</location>
        <topology evidence="1">Multi-pass membrane protein</topology>
    </subcellularLocation>
</comment>
<evidence type="ECO:0000256" key="7">
    <source>
        <dbReference type="ARBA" id="ARBA00023136"/>
    </source>
</evidence>
<dbReference type="InterPro" id="IPR012171">
    <property type="entry name" value="Fatty_acid_desaturase"/>
</dbReference>
<name>A0A6A7G9V0_9CRUS</name>
<evidence type="ECO:0000256" key="3">
    <source>
        <dbReference type="ARBA" id="ARBA00022692"/>
    </source>
</evidence>
<keyword evidence="3 8" id="KW-0812">Transmembrane</keyword>
<dbReference type="PANTHER" id="PTHR19353:SF88">
    <property type="entry name" value="DELTA(5) FATTY ACID DESATURASE FAT-4"/>
    <property type="match status" value="1"/>
</dbReference>
<keyword evidence="6" id="KW-0443">Lipid metabolism</keyword>
<keyword evidence="4 8" id="KW-1133">Transmembrane helix</keyword>
<comment type="similarity">
    <text evidence="2">Belongs to the fatty acid desaturase type 1 family.</text>
</comment>
<protein>
    <submittedName>
        <fullName evidence="10">Delta-5 desaturase</fullName>
    </submittedName>
</protein>
<organism evidence="10">
    <name type="scientific">Hirondellea gigas</name>
    <dbReference type="NCBI Taxonomy" id="1518452"/>
    <lineage>
        <taxon>Eukaryota</taxon>
        <taxon>Metazoa</taxon>
        <taxon>Ecdysozoa</taxon>
        <taxon>Arthropoda</taxon>
        <taxon>Crustacea</taxon>
        <taxon>Multicrustacea</taxon>
        <taxon>Malacostraca</taxon>
        <taxon>Eumalacostraca</taxon>
        <taxon>Peracarida</taxon>
        <taxon>Amphipoda</taxon>
        <taxon>Amphilochidea</taxon>
        <taxon>Lysianassida</taxon>
        <taxon>Lysianassidira</taxon>
        <taxon>Lysianassoidea</taxon>
        <taxon>Lysianassidae</taxon>
        <taxon>Hirondellea</taxon>
    </lineage>
</organism>
<feature type="domain" description="Fatty acid desaturase" evidence="9">
    <location>
        <begin position="140"/>
        <end position="393"/>
    </location>
</feature>
<dbReference type="InterPro" id="IPR005804">
    <property type="entry name" value="FA_desaturase_dom"/>
</dbReference>
<dbReference type="GO" id="GO:0016020">
    <property type="term" value="C:membrane"/>
    <property type="evidence" value="ECO:0007669"/>
    <property type="project" value="UniProtKB-SubCell"/>
</dbReference>
<proteinExistence type="evidence at transcript level"/>
<dbReference type="GO" id="GO:0016717">
    <property type="term" value="F:oxidoreductase activity, acting on paired donors, with oxidation of a pair of donors resulting in the reduction of molecular oxygen to two molecules of water"/>
    <property type="evidence" value="ECO:0007669"/>
    <property type="project" value="TreeGrafter"/>
</dbReference>
<dbReference type="AlphaFoldDB" id="A0A6A7G9V0"/>
<dbReference type="CDD" id="cd03506">
    <property type="entry name" value="Delta6-FADS-like"/>
    <property type="match status" value="1"/>
</dbReference>
<dbReference type="InterPro" id="IPR036400">
    <property type="entry name" value="Cyt_B5-like_heme/steroid_sf"/>
</dbReference>
<dbReference type="PIRSF" id="PIRSF015921">
    <property type="entry name" value="FA_sphinglp_des"/>
    <property type="match status" value="1"/>
</dbReference>
<reference evidence="10" key="1">
    <citation type="submission" date="2017-11" db="EMBL/GenBank/DDBJ databases">
        <title>The sensing device of the deep-sea amphipod.</title>
        <authorList>
            <person name="Kobayashi H."/>
            <person name="Nagahama T."/>
            <person name="Arai W."/>
            <person name="Sasagawa Y."/>
            <person name="Umeda M."/>
            <person name="Hayashi T."/>
            <person name="Nikaido I."/>
            <person name="Watanabe H."/>
            <person name="Oguri K."/>
            <person name="Kitazato H."/>
            <person name="Fujioka K."/>
            <person name="Kido Y."/>
            <person name="Takami H."/>
        </authorList>
    </citation>
    <scope>NUCLEOTIDE SEQUENCE</scope>
    <source>
        <tissue evidence="10">Whole body</tissue>
    </source>
</reference>
<dbReference type="EMBL" id="IACT01008378">
    <property type="protein sequence ID" value="LAC27490.1"/>
    <property type="molecule type" value="mRNA"/>
</dbReference>
<feature type="transmembrane region" description="Helical" evidence="8">
    <location>
        <begin position="235"/>
        <end position="259"/>
    </location>
</feature>
<dbReference type="PANTHER" id="PTHR19353">
    <property type="entry name" value="FATTY ACID DESATURASE 2"/>
    <property type="match status" value="1"/>
</dbReference>
<accession>A0A6A7G9V0</accession>
<evidence type="ECO:0000256" key="6">
    <source>
        <dbReference type="ARBA" id="ARBA00023098"/>
    </source>
</evidence>
<sequence>MCANSKDSDREILIDGKLYNVSSFKHPGGSIIKFFYRDNAINCTYPDATTTWHAFHSRSKRARILLKSLPSRIYEGSPSSSSDSKSSGTIKDQMIEDFHQFESELRQEGFFDPSISHVTLRILEIFMLFYIGYHLILANWWIFGALICGIAQGKCGWLEHEGGHISLTGVIKIDIMIQTIVYGFGDGMSAGYWRNQHNKHHATPQRLQHDVDLNTLPLVAFNAEIARLVGPLGRWWIKIQAFIFPTITPLLVTLGWQLYLHPRYSIRTKRYSELFFMIFRLVVLRFVLGDFSLKSVVYIYLLSTWFGANYIFLHFSLSHTHKPISQPNIHHNWVRYAADYTTNIDSSWWCNWLMGYLNFQIEHHLFPSMPQFRFPEITDRVRELFRKHELDYDCCSYLTAFRRTLGNLQDVADTITEVQIENTPKMRS</sequence>
<evidence type="ECO:0000256" key="5">
    <source>
        <dbReference type="ARBA" id="ARBA00023002"/>
    </source>
</evidence>
<evidence type="ECO:0000259" key="9">
    <source>
        <dbReference type="Pfam" id="PF00487"/>
    </source>
</evidence>
<evidence type="ECO:0000256" key="8">
    <source>
        <dbReference type="SAM" id="Phobius"/>
    </source>
</evidence>
<feature type="transmembrane region" description="Helical" evidence="8">
    <location>
        <begin position="125"/>
        <end position="152"/>
    </location>
</feature>
<dbReference type="SUPFAM" id="SSF55856">
    <property type="entry name" value="Cytochrome b5-like heme/steroid binding domain"/>
    <property type="match status" value="1"/>
</dbReference>
<evidence type="ECO:0000256" key="1">
    <source>
        <dbReference type="ARBA" id="ARBA00004141"/>
    </source>
</evidence>
<evidence type="ECO:0000256" key="4">
    <source>
        <dbReference type="ARBA" id="ARBA00022989"/>
    </source>
</evidence>
<dbReference type="Pfam" id="PF00487">
    <property type="entry name" value="FA_desaturase"/>
    <property type="match status" value="1"/>
</dbReference>
<evidence type="ECO:0000256" key="2">
    <source>
        <dbReference type="ARBA" id="ARBA00009295"/>
    </source>
</evidence>
<keyword evidence="7 8" id="KW-0472">Membrane</keyword>
<feature type="transmembrane region" description="Helical" evidence="8">
    <location>
        <begin position="295"/>
        <end position="313"/>
    </location>
</feature>
<keyword evidence="5" id="KW-0560">Oxidoreductase</keyword>
<dbReference type="GO" id="GO:0006629">
    <property type="term" value="P:lipid metabolic process"/>
    <property type="evidence" value="ECO:0007669"/>
    <property type="project" value="UniProtKB-KW"/>
</dbReference>
<feature type="transmembrane region" description="Helical" evidence="8">
    <location>
        <begin position="271"/>
        <end position="289"/>
    </location>
</feature>